<name>A0A820I5Q7_9BILA</name>
<feature type="signal peptide" evidence="1">
    <location>
        <begin position="1"/>
        <end position="21"/>
    </location>
</feature>
<dbReference type="Proteomes" id="UP000663836">
    <property type="component" value="Unassembled WGS sequence"/>
</dbReference>
<dbReference type="EMBL" id="CAJOBD010035962">
    <property type="protein sequence ID" value="CAF4301973.1"/>
    <property type="molecule type" value="Genomic_DNA"/>
</dbReference>
<proteinExistence type="predicted"/>
<dbReference type="AlphaFoldDB" id="A0A820I5Q7"/>
<protein>
    <submittedName>
        <fullName evidence="2">Uncharacterized protein</fullName>
    </submittedName>
</protein>
<feature type="non-terminal residue" evidence="2">
    <location>
        <position position="77"/>
    </location>
</feature>
<evidence type="ECO:0000313" key="2">
    <source>
        <dbReference type="EMBL" id="CAF4301973.1"/>
    </source>
</evidence>
<organism evidence="2 3">
    <name type="scientific">Rotaria sordida</name>
    <dbReference type="NCBI Taxonomy" id="392033"/>
    <lineage>
        <taxon>Eukaryota</taxon>
        <taxon>Metazoa</taxon>
        <taxon>Spiralia</taxon>
        <taxon>Gnathifera</taxon>
        <taxon>Rotifera</taxon>
        <taxon>Eurotatoria</taxon>
        <taxon>Bdelloidea</taxon>
        <taxon>Philodinida</taxon>
        <taxon>Philodinidae</taxon>
        <taxon>Rotaria</taxon>
    </lineage>
</organism>
<reference evidence="2" key="1">
    <citation type="submission" date="2021-02" db="EMBL/GenBank/DDBJ databases">
        <authorList>
            <person name="Nowell W R."/>
        </authorList>
    </citation>
    <scope>NUCLEOTIDE SEQUENCE</scope>
</reference>
<accession>A0A820I5Q7</accession>
<sequence>MNFFLASICILGGYVRPYCLGTTVEIYPTDTRIHELQSAIIIKVNMDTLESDSSGIKPYLVQYATMNQTEWVSSNQL</sequence>
<evidence type="ECO:0000313" key="3">
    <source>
        <dbReference type="Proteomes" id="UP000663836"/>
    </source>
</evidence>
<comment type="caution">
    <text evidence="2">The sequence shown here is derived from an EMBL/GenBank/DDBJ whole genome shotgun (WGS) entry which is preliminary data.</text>
</comment>
<evidence type="ECO:0000256" key="1">
    <source>
        <dbReference type="SAM" id="SignalP"/>
    </source>
</evidence>
<keyword evidence="1" id="KW-0732">Signal</keyword>
<feature type="chain" id="PRO_5032393641" evidence="1">
    <location>
        <begin position="22"/>
        <end position="77"/>
    </location>
</feature>
<gene>
    <name evidence="2" type="ORF">JBS370_LOCUS40419</name>
</gene>